<protein>
    <submittedName>
        <fullName evidence="1">Uncharacterized protein</fullName>
    </submittedName>
</protein>
<keyword evidence="2" id="KW-1185">Reference proteome</keyword>
<evidence type="ECO:0000313" key="1">
    <source>
        <dbReference type="EMBL" id="RPE27903.1"/>
    </source>
</evidence>
<comment type="caution">
    <text evidence="1">The sequence shown here is derived from an EMBL/GenBank/DDBJ whole genome shotgun (WGS) entry which is preliminary data.</text>
</comment>
<dbReference type="EMBL" id="RKQG01000003">
    <property type="protein sequence ID" value="RPE27903.1"/>
    <property type="molecule type" value="Genomic_DNA"/>
</dbReference>
<proteinExistence type="predicted"/>
<evidence type="ECO:0000313" key="2">
    <source>
        <dbReference type="Proteomes" id="UP000266906"/>
    </source>
</evidence>
<dbReference type="Proteomes" id="UP000266906">
    <property type="component" value="Unassembled WGS sequence"/>
</dbReference>
<dbReference type="AlphaFoldDB" id="A0A3N4R2W9"/>
<accession>A0A3N4R2W9</accession>
<name>A0A3N4R2W9_9ACTN</name>
<gene>
    <name evidence="1" type="ORF">EDD38_7195</name>
</gene>
<organism evidence="1 2">
    <name type="scientific">Kitasatospora cineracea</name>
    <dbReference type="NCBI Taxonomy" id="88074"/>
    <lineage>
        <taxon>Bacteria</taxon>
        <taxon>Bacillati</taxon>
        <taxon>Actinomycetota</taxon>
        <taxon>Actinomycetes</taxon>
        <taxon>Kitasatosporales</taxon>
        <taxon>Streptomycetaceae</taxon>
        <taxon>Kitasatospora</taxon>
    </lineage>
</organism>
<reference evidence="1 2" key="1">
    <citation type="submission" date="2018-11" db="EMBL/GenBank/DDBJ databases">
        <title>Sequencing the genomes of 1000 actinobacteria strains.</title>
        <authorList>
            <person name="Klenk H.-P."/>
        </authorList>
    </citation>
    <scope>NUCLEOTIDE SEQUENCE [LARGE SCALE GENOMIC DNA]</scope>
    <source>
        <strain evidence="1 2">DSM 44781</strain>
    </source>
</reference>
<sequence length="67" mass="6848">MVWLAPAQLAGAHLYPDIGEHLAAAVNASPAFVAGAAPVLPAPATDAAFRRPRAPSAHPCRAPTRGR</sequence>